<dbReference type="InterPro" id="IPR056924">
    <property type="entry name" value="SH3_Tf2-1"/>
</dbReference>
<evidence type="ECO:0000256" key="1">
    <source>
        <dbReference type="SAM" id="Coils"/>
    </source>
</evidence>
<dbReference type="PROSITE" id="PS50994">
    <property type="entry name" value="INTEGRASE"/>
    <property type="match status" value="1"/>
</dbReference>
<dbReference type="InterPro" id="IPR012337">
    <property type="entry name" value="RNaseH-like_sf"/>
</dbReference>
<gene>
    <name evidence="4" type="ORF">QYE76_052955</name>
</gene>
<dbReference type="InterPro" id="IPR043502">
    <property type="entry name" value="DNA/RNA_pol_sf"/>
</dbReference>
<dbReference type="InterPro" id="IPR001584">
    <property type="entry name" value="Integrase_cat-core"/>
</dbReference>
<dbReference type="Proteomes" id="UP001231189">
    <property type="component" value="Unassembled WGS sequence"/>
</dbReference>
<dbReference type="PANTHER" id="PTHR46148">
    <property type="entry name" value="CHROMO DOMAIN-CONTAINING PROTEIN"/>
    <property type="match status" value="1"/>
</dbReference>
<name>A0AAD8WJZ0_LOLMU</name>
<dbReference type="Gene3D" id="3.30.420.10">
    <property type="entry name" value="Ribonuclease H-like superfamily/Ribonuclease H"/>
    <property type="match status" value="1"/>
</dbReference>
<keyword evidence="5" id="KW-1185">Reference proteome</keyword>
<dbReference type="PANTHER" id="PTHR46148:SF57">
    <property type="entry name" value="OS12G0499874 PROTEIN"/>
    <property type="match status" value="1"/>
</dbReference>
<feature type="region of interest" description="Disordered" evidence="2">
    <location>
        <begin position="378"/>
        <end position="407"/>
    </location>
</feature>
<sequence>METVLVVREYPDVFPEELPGMPPDREVEFLIELLPGTGPIAKRPYKMDVEELKELKKQLKEQLEKGFIRPSSSSWGAPVLFVMKKDSSKRLDPELRKLIFQEAHDSPYSIHPGNTKMYMDVKESLWELDLSSAAFHPQTDGQTERVNQILEDMLRACALDYGSSWDDNLPYAEFSYNNSHQASIGMAPFEALYGRKCTTPLLWSGVGERSLFGPDLIKDAEEKVRLIRDRLKIAQSRQKSYADSKRREVTYEIGDRAYLRVSPLRGVKRFGVKGKLAPRFVGPFKILARKGEVAYELELPESLAAVHNVFHVSQLKKCHPEMAETPLRDTVPLEEVQLESDLTYEEKPIKILETAERVTRTKTIKFCKVQWNHHTEEEATWEREDDLREDHPHLFASHSDSRGRESS</sequence>
<evidence type="ECO:0000259" key="3">
    <source>
        <dbReference type="PROSITE" id="PS50994"/>
    </source>
</evidence>
<dbReference type="SUPFAM" id="SSF56672">
    <property type="entry name" value="DNA/RNA polymerases"/>
    <property type="match status" value="1"/>
</dbReference>
<evidence type="ECO:0000313" key="5">
    <source>
        <dbReference type="Proteomes" id="UP001231189"/>
    </source>
</evidence>
<organism evidence="4 5">
    <name type="scientific">Lolium multiflorum</name>
    <name type="common">Italian ryegrass</name>
    <name type="synonym">Lolium perenne subsp. multiflorum</name>
    <dbReference type="NCBI Taxonomy" id="4521"/>
    <lineage>
        <taxon>Eukaryota</taxon>
        <taxon>Viridiplantae</taxon>
        <taxon>Streptophyta</taxon>
        <taxon>Embryophyta</taxon>
        <taxon>Tracheophyta</taxon>
        <taxon>Spermatophyta</taxon>
        <taxon>Magnoliopsida</taxon>
        <taxon>Liliopsida</taxon>
        <taxon>Poales</taxon>
        <taxon>Poaceae</taxon>
        <taxon>BOP clade</taxon>
        <taxon>Pooideae</taxon>
        <taxon>Poodae</taxon>
        <taxon>Poeae</taxon>
        <taxon>Poeae Chloroplast Group 2 (Poeae type)</taxon>
        <taxon>Loliodinae</taxon>
        <taxon>Loliinae</taxon>
        <taxon>Lolium</taxon>
    </lineage>
</organism>
<dbReference type="AlphaFoldDB" id="A0AAD8WJZ0"/>
<accession>A0AAD8WJZ0</accession>
<keyword evidence="1" id="KW-0175">Coiled coil</keyword>
<feature type="domain" description="Integrase catalytic" evidence="3">
    <location>
        <begin position="35"/>
        <end position="196"/>
    </location>
</feature>
<dbReference type="Gene3D" id="3.10.10.10">
    <property type="entry name" value="HIV Type 1 Reverse Transcriptase, subunit A, domain 1"/>
    <property type="match status" value="1"/>
</dbReference>
<dbReference type="Pfam" id="PF24626">
    <property type="entry name" value="SH3_Tf2-1"/>
    <property type="match status" value="1"/>
</dbReference>
<dbReference type="SUPFAM" id="SSF53098">
    <property type="entry name" value="Ribonuclease H-like"/>
    <property type="match status" value="1"/>
</dbReference>
<evidence type="ECO:0000313" key="4">
    <source>
        <dbReference type="EMBL" id="KAK1664796.1"/>
    </source>
</evidence>
<dbReference type="GO" id="GO:0015074">
    <property type="term" value="P:DNA integration"/>
    <property type="evidence" value="ECO:0007669"/>
    <property type="project" value="InterPro"/>
</dbReference>
<dbReference type="EMBL" id="JAUUTY010000003">
    <property type="protein sequence ID" value="KAK1664796.1"/>
    <property type="molecule type" value="Genomic_DNA"/>
</dbReference>
<feature type="coiled-coil region" evidence="1">
    <location>
        <begin position="42"/>
        <end position="69"/>
    </location>
</feature>
<evidence type="ECO:0000256" key="2">
    <source>
        <dbReference type="SAM" id="MobiDB-lite"/>
    </source>
</evidence>
<dbReference type="GO" id="GO:0003676">
    <property type="term" value="F:nucleic acid binding"/>
    <property type="evidence" value="ECO:0007669"/>
    <property type="project" value="InterPro"/>
</dbReference>
<comment type="caution">
    <text evidence="4">The sequence shown here is derived from an EMBL/GenBank/DDBJ whole genome shotgun (WGS) entry which is preliminary data.</text>
</comment>
<reference evidence="4" key="1">
    <citation type="submission" date="2023-07" db="EMBL/GenBank/DDBJ databases">
        <title>A chromosome-level genome assembly of Lolium multiflorum.</title>
        <authorList>
            <person name="Chen Y."/>
            <person name="Copetti D."/>
            <person name="Kolliker R."/>
            <person name="Studer B."/>
        </authorList>
    </citation>
    <scope>NUCLEOTIDE SEQUENCE</scope>
    <source>
        <strain evidence="4">02402/16</strain>
        <tissue evidence="4">Leaf</tissue>
    </source>
</reference>
<proteinExistence type="predicted"/>
<protein>
    <recommendedName>
        <fullName evidence="3">Integrase catalytic domain-containing protein</fullName>
    </recommendedName>
</protein>
<dbReference type="InterPro" id="IPR036397">
    <property type="entry name" value="RNaseH_sf"/>
</dbReference>